<sequence>MLEDLEQRKACLKIWNKEVFGDVTARKDSVLKQMVFWDSIERDRALSVEEQSFKKQALKEYKKWVIMEETSWRQKSRELWLREGDRNTGYFHKMANAHKRVNTLVKIKISGSWVIEERDIKDGVVQVFHSLLSETDEWRPRCNGLQVGVLEGEVAGMLEAPFFEEEVFGALSDLNGDKAPGFVVPNCLSRLVYPFWSFLKEEVMGFFKDFHNQGKFVKSINAFFLVLIPKKGGAEDLKDFRPISLVGSLYKLLAKVLANRLKKKSGGGGILCKLDIKKAYDHLSGRGGAGVEITHLLFADDTLVFYEPSIDQVSYLSWLLMWLKAMSGLKVNLDKSEIIVVGGMENVEELALEFGCKAQEKAFLLEKAVYLQGGQTDFDPENSIQYVYLLYVPVSYAKKYKQNGGLGVRNMALLNKALLCKWSWRFAVEREALWRQVICAKYGEEEDGWRSRVVRGSFGVGLWKAIRRGWDVIGDNLVYYVGNGRRVRFWKDKWCRDDTLCTSFPSLFVISLTKEAWLEDMWSHAGGGVWAPRFSRRLNDWEVFDVEHFLLRLQERRVYSDVEDQVLWTKAKDGRFFVKSLYKALEPERLGDFPARVIWNSLVPPRALDAANEALDAANVASKASSSKASI</sequence>
<dbReference type="AlphaFoldDB" id="A0A438IHF1"/>
<evidence type="ECO:0000313" key="2">
    <source>
        <dbReference type="Proteomes" id="UP000288805"/>
    </source>
</evidence>
<evidence type="ECO:0000313" key="1">
    <source>
        <dbReference type="EMBL" id="RVW96154.1"/>
    </source>
</evidence>
<reference evidence="1 2" key="1">
    <citation type="journal article" date="2018" name="PLoS Genet.">
        <title>Population sequencing reveals clonal diversity and ancestral inbreeding in the grapevine cultivar Chardonnay.</title>
        <authorList>
            <person name="Roach M.J."/>
            <person name="Johnson D.L."/>
            <person name="Bohlmann J."/>
            <person name="van Vuuren H.J."/>
            <person name="Jones S.J."/>
            <person name="Pretorius I.S."/>
            <person name="Schmidt S.A."/>
            <person name="Borneman A.R."/>
        </authorList>
    </citation>
    <scope>NUCLEOTIDE SEQUENCE [LARGE SCALE GENOMIC DNA]</scope>
    <source>
        <strain evidence="2">cv. Chardonnay</strain>
        <tissue evidence="1">Leaf</tissue>
    </source>
</reference>
<protein>
    <recommendedName>
        <fullName evidence="3">Reverse transcriptase domain-containing protein</fullName>
    </recommendedName>
</protein>
<proteinExistence type="predicted"/>
<dbReference type="PANTHER" id="PTHR36617">
    <property type="entry name" value="PROTEIN, PUTATIVE-RELATED"/>
    <property type="match status" value="1"/>
</dbReference>
<comment type="caution">
    <text evidence="1">The sequence shown here is derived from an EMBL/GenBank/DDBJ whole genome shotgun (WGS) entry which is preliminary data.</text>
</comment>
<accession>A0A438IHF1</accession>
<organism evidence="1 2">
    <name type="scientific">Vitis vinifera</name>
    <name type="common">Grape</name>
    <dbReference type="NCBI Taxonomy" id="29760"/>
    <lineage>
        <taxon>Eukaryota</taxon>
        <taxon>Viridiplantae</taxon>
        <taxon>Streptophyta</taxon>
        <taxon>Embryophyta</taxon>
        <taxon>Tracheophyta</taxon>
        <taxon>Spermatophyta</taxon>
        <taxon>Magnoliopsida</taxon>
        <taxon>eudicotyledons</taxon>
        <taxon>Gunneridae</taxon>
        <taxon>Pentapetalae</taxon>
        <taxon>rosids</taxon>
        <taxon>Vitales</taxon>
        <taxon>Vitaceae</taxon>
        <taxon>Viteae</taxon>
        <taxon>Vitis</taxon>
    </lineage>
</organism>
<name>A0A438IHF1_VITVI</name>
<gene>
    <name evidence="1" type="ORF">CK203_037789</name>
</gene>
<dbReference type="EMBL" id="QGNW01000109">
    <property type="protein sequence ID" value="RVW96154.1"/>
    <property type="molecule type" value="Genomic_DNA"/>
</dbReference>
<dbReference type="PANTHER" id="PTHR36617:SF16">
    <property type="entry name" value="OS04G0516500 PROTEIN"/>
    <property type="match status" value="1"/>
</dbReference>
<evidence type="ECO:0008006" key="3">
    <source>
        <dbReference type="Google" id="ProtNLM"/>
    </source>
</evidence>
<dbReference type="Proteomes" id="UP000288805">
    <property type="component" value="Unassembled WGS sequence"/>
</dbReference>